<feature type="domain" description="Lipid/polyisoprenoid-binding YceI-like" evidence="2">
    <location>
        <begin position="41"/>
        <end position="205"/>
    </location>
</feature>
<keyword evidence="1" id="KW-0732">Signal</keyword>
<dbReference type="AlphaFoldDB" id="A0A2T4HLY8"/>
<sequence>MITLRRHIFIAASVLALGAASAVVLAQGVSSPNPHAIKAGTYAIDPNHSQVIFSVSHFGFTDFSGFVSGASGTLSIDPAKPAAAKLDVAIPIASLTTTVSQLSEELKGDKWLDAAKFDTASFASSSVRVTGPGQADVAGSLTLHGVTRPLTLKARFIGTGTNPINKATTVGFSATGHFKRTDFGVSTFAPVIGDDVKLTIAGAFELKS</sequence>
<dbReference type="Gene3D" id="2.40.128.110">
    <property type="entry name" value="Lipid/polyisoprenoid-binding, YceI-like"/>
    <property type="match status" value="1"/>
</dbReference>
<dbReference type="InterPro" id="IPR007372">
    <property type="entry name" value="Lipid/polyisoprenoid-bd_YceI"/>
</dbReference>
<dbReference type="InterPro" id="IPR036761">
    <property type="entry name" value="TTHA0802/YceI-like_sf"/>
</dbReference>
<comment type="caution">
    <text evidence="3">The sequence shown here is derived from an EMBL/GenBank/DDBJ whole genome shotgun (WGS) entry which is preliminary data.</text>
</comment>
<keyword evidence="4" id="KW-1185">Reference proteome</keyword>
<feature type="chain" id="PRO_5015495269" evidence="1">
    <location>
        <begin position="27"/>
        <end position="208"/>
    </location>
</feature>
<dbReference type="SUPFAM" id="SSF101874">
    <property type="entry name" value="YceI-like"/>
    <property type="match status" value="1"/>
</dbReference>
<dbReference type="PANTHER" id="PTHR34406:SF1">
    <property type="entry name" value="PROTEIN YCEI"/>
    <property type="match status" value="1"/>
</dbReference>
<reference evidence="3 4" key="1">
    <citation type="submission" date="2017-11" db="EMBL/GenBank/DDBJ databases">
        <title>Sphingomonas oleivorans sp. nov., isolated from oil-contaminated soil.</title>
        <authorList>
            <person name="Wang L."/>
            <person name="Chen L."/>
        </authorList>
    </citation>
    <scope>NUCLEOTIDE SEQUENCE [LARGE SCALE GENOMIC DNA]</scope>
    <source>
        <strain evidence="3 4">K101</strain>
    </source>
</reference>
<dbReference type="EMBL" id="PHHF01000079">
    <property type="protein sequence ID" value="PTD16786.1"/>
    <property type="molecule type" value="Genomic_DNA"/>
</dbReference>
<proteinExistence type="predicted"/>
<evidence type="ECO:0000313" key="3">
    <source>
        <dbReference type="EMBL" id="PTD16786.1"/>
    </source>
</evidence>
<dbReference type="Pfam" id="PF04264">
    <property type="entry name" value="YceI"/>
    <property type="match status" value="1"/>
</dbReference>
<protein>
    <submittedName>
        <fullName evidence="3">Polyisoprenoid-binding protein</fullName>
    </submittedName>
</protein>
<dbReference type="SMART" id="SM00867">
    <property type="entry name" value="YceI"/>
    <property type="match status" value="1"/>
</dbReference>
<feature type="signal peptide" evidence="1">
    <location>
        <begin position="1"/>
        <end position="26"/>
    </location>
</feature>
<name>A0A2T4HLY8_9SPHN</name>
<accession>A0A2T4HLY8</accession>
<gene>
    <name evidence="3" type="ORF">CV103_19915</name>
</gene>
<dbReference type="RefSeq" id="WP_107395940.1">
    <property type="nucleotide sequence ID" value="NZ_PHHF01000079.1"/>
</dbReference>
<dbReference type="Proteomes" id="UP000241206">
    <property type="component" value="Unassembled WGS sequence"/>
</dbReference>
<evidence type="ECO:0000313" key="4">
    <source>
        <dbReference type="Proteomes" id="UP000241206"/>
    </source>
</evidence>
<organism evidence="3 4">
    <name type="scientific">Edaphosphingomonas fennica</name>
    <dbReference type="NCBI Taxonomy" id="114404"/>
    <lineage>
        <taxon>Bacteria</taxon>
        <taxon>Pseudomonadati</taxon>
        <taxon>Pseudomonadota</taxon>
        <taxon>Alphaproteobacteria</taxon>
        <taxon>Sphingomonadales</taxon>
        <taxon>Rhizorhabdaceae</taxon>
        <taxon>Edaphosphingomonas</taxon>
    </lineage>
</organism>
<dbReference type="PANTHER" id="PTHR34406">
    <property type="entry name" value="PROTEIN YCEI"/>
    <property type="match status" value="1"/>
</dbReference>
<evidence type="ECO:0000256" key="1">
    <source>
        <dbReference type="SAM" id="SignalP"/>
    </source>
</evidence>
<evidence type="ECO:0000259" key="2">
    <source>
        <dbReference type="SMART" id="SM00867"/>
    </source>
</evidence>